<comment type="cofactor">
    <cofactor evidence="2">
        <name>Co(2+)</name>
        <dbReference type="ChEBI" id="CHEBI:48828"/>
    </cofactor>
</comment>
<evidence type="ECO:0000259" key="9">
    <source>
        <dbReference type="Pfam" id="PF24621"/>
    </source>
</evidence>
<name>A0A1F5YTW0_9BACT</name>
<keyword evidence="6" id="KW-0170">Cobalt</keyword>
<dbReference type="Pfam" id="PF24621">
    <property type="entry name" value="DHQS_C"/>
    <property type="match status" value="1"/>
</dbReference>
<keyword evidence="5" id="KW-0456">Lyase</keyword>
<dbReference type="InterPro" id="IPR056179">
    <property type="entry name" value="DHQS_C"/>
</dbReference>
<dbReference type="STRING" id="1798371.A2W14_01845"/>
<dbReference type="PANTHER" id="PTHR43622">
    <property type="entry name" value="3-DEHYDROQUINATE SYNTHASE"/>
    <property type="match status" value="1"/>
</dbReference>
<keyword evidence="7" id="KW-1133">Transmembrane helix</keyword>
<dbReference type="GO" id="GO:0046872">
    <property type="term" value="F:metal ion binding"/>
    <property type="evidence" value="ECO:0007669"/>
    <property type="project" value="UniProtKB-KW"/>
</dbReference>
<proteinExistence type="predicted"/>
<sequence length="373" mass="41647">MNQKEFKMKNKIKIIQTVIKPTLEKSLYLIGSDLLGLLPDILKERKITVGGIFLIVDKTVNSLYGQKLRIVLNKISDNLSVSEINPGEKSKNIENLPKIISPFFKTKIFKNLLIVAFGGGVVTDIAGFTASILLRGIRCCLIPTTLLAQTDATIGGKNGMDYPLNGKLLKNMIGTIKQPDLVLTDVDLLKTLSDKEWRNGLAEIVKYALTFNKPVLDNSLIKKMKLKKEQNLINLIYDCQKIKLKIVEKDPFDTLHIREKLNLGHTIGHAIESSHHDKFSHGEAVSLGLASIAFISRKMNLLPERKFDQIIKLLTELGLPTKINKLNFPAVLKSLKFDKKAGTFILMKDFGQLLTGQIVPELLVIKALKQISS</sequence>
<dbReference type="InterPro" id="IPR030960">
    <property type="entry name" value="DHQS/DOIS_N"/>
</dbReference>
<feature type="domain" description="3-dehydroquinate synthase C-terminal" evidence="9">
    <location>
        <begin position="200"/>
        <end position="341"/>
    </location>
</feature>
<dbReference type="InterPro" id="IPR030963">
    <property type="entry name" value="DHQ_synth_fam"/>
</dbReference>
<evidence type="ECO:0000313" key="10">
    <source>
        <dbReference type="EMBL" id="OGG03650.1"/>
    </source>
</evidence>
<keyword evidence="7" id="KW-0812">Transmembrane</keyword>
<dbReference type="PANTHER" id="PTHR43622:SF1">
    <property type="entry name" value="3-DEHYDROQUINATE SYNTHASE"/>
    <property type="match status" value="1"/>
</dbReference>
<dbReference type="GO" id="GO:0003856">
    <property type="term" value="F:3-dehydroquinate synthase activity"/>
    <property type="evidence" value="ECO:0007669"/>
    <property type="project" value="TreeGrafter"/>
</dbReference>
<evidence type="ECO:0000256" key="3">
    <source>
        <dbReference type="ARBA" id="ARBA00022723"/>
    </source>
</evidence>
<dbReference type="Gene3D" id="1.20.1090.10">
    <property type="entry name" value="Dehydroquinate synthase-like - alpha domain"/>
    <property type="match status" value="1"/>
</dbReference>
<comment type="caution">
    <text evidence="10">The sequence shown here is derived from an EMBL/GenBank/DDBJ whole genome shotgun (WGS) entry which is preliminary data.</text>
</comment>
<dbReference type="AlphaFoldDB" id="A0A1F5YTW0"/>
<dbReference type="Gene3D" id="3.40.50.1970">
    <property type="match status" value="1"/>
</dbReference>
<keyword evidence="7" id="KW-0472">Membrane</keyword>
<dbReference type="InterPro" id="IPR050071">
    <property type="entry name" value="Dehydroquinate_synthase"/>
</dbReference>
<evidence type="ECO:0000313" key="11">
    <source>
        <dbReference type="Proteomes" id="UP000176665"/>
    </source>
</evidence>
<organism evidence="10 11">
    <name type="scientific">Candidatus Gottesmanbacteria bacterium RBG_16_37_8</name>
    <dbReference type="NCBI Taxonomy" id="1798371"/>
    <lineage>
        <taxon>Bacteria</taxon>
        <taxon>Candidatus Gottesmaniibacteriota</taxon>
    </lineage>
</organism>
<evidence type="ECO:0000256" key="2">
    <source>
        <dbReference type="ARBA" id="ARBA00001941"/>
    </source>
</evidence>
<dbReference type="PIRSF" id="PIRSF001455">
    <property type="entry name" value="DHQ_synth"/>
    <property type="match status" value="1"/>
</dbReference>
<reference evidence="10 11" key="1">
    <citation type="journal article" date="2016" name="Nat. Commun.">
        <title>Thousands of microbial genomes shed light on interconnected biogeochemical processes in an aquifer system.</title>
        <authorList>
            <person name="Anantharaman K."/>
            <person name="Brown C.T."/>
            <person name="Hug L.A."/>
            <person name="Sharon I."/>
            <person name="Castelle C.J."/>
            <person name="Probst A.J."/>
            <person name="Thomas B.C."/>
            <person name="Singh A."/>
            <person name="Wilkins M.J."/>
            <person name="Karaoz U."/>
            <person name="Brodie E.L."/>
            <person name="Williams K.H."/>
            <person name="Hubbard S.S."/>
            <person name="Banfield J.F."/>
        </authorList>
    </citation>
    <scope>NUCLEOTIDE SEQUENCE [LARGE SCALE GENOMIC DNA]</scope>
</reference>
<comment type="cofactor">
    <cofactor evidence="1">
        <name>NAD(+)</name>
        <dbReference type="ChEBI" id="CHEBI:57540"/>
    </cofactor>
</comment>
<feature type="transmembrane region" description="Helical" evidence="7">
    <location>
        <begin position="112"/>
        <end position="134"/>
    </location>
</feature>
<protein>
    <submittedName>
        <fullName evidence="10">Uncharacterized protein</fullName>
    </submittedName>
</protein>
<evidence type="ECO:0000259" key="8">
    <source>
        <dbReference type="Pfam" id="PF01761"/>
    </source>
</evidence>
<dbReference type="CDD" id="cd08195">
    <property type="entry name" value="DHQS"/>
    <property type="match status" value="1"/>
</dbReference>
<keyword evidence="4" id="KW-0520">NAD</keyword>
<gene>
    <name evidence="10" type="ORF">A2W14_01845</name>
</gene>
<dbReference type="Proteomes" id="UP000176665">
    <property type="component" value="Unassembled WGS sequence"/>
</dbReference>
<evidence type="ECO:0000256" key="6">
    <source>
        <dbReference type="ARBA" id="ARBA00023285"/>
    </source>
</evidence>
<evidence type="ECO:0000256" key="4">
    <source>
        <dbReference type="ARBA" id="ARBA00023027"/>
    </source>
</evidence>
<dbReference type="Pfam" id="PF01761">
    <property type="entry name" value="DHQ_synthase"/>
    <property type="match status" value="1"/>
</dbReference>
<evidence type="ECO:0000256" key="7">
    <source>
        <dbReference type="SAM" id="Phobius"/>
    </source>
</evidence>
<feature type="domain" description="3-dehydroquinate synthase N-terminal" evidence="8">
    <location>
        <begin position="83"/>
        <end position="198"/>
    </location>
</feature>
<evidence type="ECO:0000256" key="1">
    <source>
        <dbReference type="ARBA" id="ARBA00001911"/>
    </source>
</evidence>
<dbReference type="GO" id="GO:0009073">
    <property type="term" value="P:aromatic amino acid family biosynthetic process"/>
    <property type="evidence" value="ECO:0007669"/>
    <property type="project" value="InterPro"/>
</dbReference>
<dbReference type="EMBL" id="MFJA01000019">
    <property type="protein sequence ID" value="OGG03650.1"/>
    <property type="molecule type" value="Genomic_DNA"/>
</dbReference>
<dbReference type="SUPFAM" id="SSF56796">
    <property type="entry name" value="Dehydroquinate synthase-like"/>
    <property type="match status" value="1"/>
</dbReference>
<keyword evidence="3" id="KW-0479">Metal-binding</keyword>
<accession>A0A1F5YTW0</accession>
<evidence type="ECO:0000256" key="5">
    <source>
        <dbReference type="ARBA" id="ARBA00023239"/>
    </source>
</evidence>